<dbReference type="Proteomes" id="UP000694844">
    <property type="component" value="Chromosome 3"/>
</dbReference>
<dbReference type="GeneID" id="111124753"/>
<evidence type="ECO:0000313" key="3">
    <source>
        <dbReference type="Proteomes" id="UP000694844"/>
    </source>
</evidence>
<evidence type="ECO:0000256" key="1">
    <source>
        <dbReference type="SAM" id="MobiDB-lite"/>
    </source>
</evidence>
<protein>
    <submittedName>
        <fullName evidence="4">Uncharacterized protein LOC111124753</fullName>
    </submittedName>
</protein>
<dbReference type="RefSeq" id="XP_022323624.1">
    <property type="nucleotide sequence ID" value="XM_022467916.1"/>
</dbReference>
<evidence type="ECO:0000259" key="2">
    <source>
        <dbReference type="Pfam" id="PF16026"/>
    </source>
</evidence>
<feature type="region of interest" description="Disordered" evidence="1">
    <location>
        <begin position="1"/>
        <end position="63"/>
    </location>
</feature>
<evidence type="ECO:0000313" key="4">
    <source>
        <dbReference type="RefSeq" id="XP_022323624.1"/>
    </source>
</evidence>
<dbReference type="Pfam" id="PF16026">
    <property type="entry name" value="MIEAP"/>
    <property type="match status" value="1"/>
</dbReference>
<keyword evidence="3" id="KW-1185">Reference proteome</keyword>
<dbReference type="KEGG" id="cvn:111124753"/>
<feature type="compositionally biased region" description="Basic and acidic residues" evidence="1">
    <location>
        <begin position="54"/>
        <end position="63"/>
    </location>
</feature>
<reference evidence="4" key="1">
    <citation type="submission" date="2025-08" db="UniProtKB">
        <authorList>
            <consortium name="RefSeq"/>
        </authorList>
    </citation>
    <scope>IDENTIFICATION</scope>
    <source>
        <tissue evidence="4">Whole sample</tissue>
    </source>
</reference>
<dbReference type="OrthoDB" id="6140320at2759"/>
<feature type="domain" description="Mitochondria-eating protein C-terminal" evidence="2">
    <location>
        <begin position="114"/>
        <end position="325"/>
    </location>
</feature>
<name>A0A8B8D7U5_CRAVI</name>
<feature type="compositionally biased region" description="Polar residues" evidence="1">
    <location>
        <begin position="41"/>
        <end position="53"/>
    </location>
</feature>
<sequence>MDGAGSLRTVNSSGASPGPNLSQTLPAKFPPMKEVPGDLSGATTGSGNFLKRSNSPERTDRKMSVSALEYNRLVESEKMNSAKVEELTNRLSSFASKQLKENNPNIADLSDRNRPTKLGERFEQIYDNEWSEAFECITGVGGEFREEDRVVKVLADIVQKVYEFCGDFAGQQLRRLESYFINGMTEIKWSYQSSYGDNTLSVHRNPEDKAAFYELPRFMRESRRSCAMASVPALCVMFKDHVYKEHFAALPMKPRLEMYIDKCMECVFLMLVQQPPMYLRFPVKGDKMEYSEFKPFRKKGEIIDLCVWPAVLLHKDGPLVSKGSALPQ</sequence>
<gene>
    <name evidence="4" type="primary">LOC111124753</name>
</gene>
<accession>A0A8B8D7U5</accession>
<feature type="compositionally biased region" description="Polar residues" evidence="1">
    <location>
        <begin position="8"/>
        <end position="25"/>
    </location>
</feature>
<proteinExistence type="predicted"/>
<dbReference type="InterPro" id="IPR031981">
    <property type="entry name" value="MIEAP_C"/>
</dbReference>
<organism evidence="3 4">
    <name type="scientific">Crassostrea virginica</name>
    <name type="common">Eastern oyster</name>
    <dbReference type="NCBI Taxonomy" id="6565"/>
    <lineage>
        <taxon>Eukaryota</taxon>
        <taxon>Metazoa</taxon>
        <taxon>Spiralia</taxon>
        <taxon>Lophotrochozoa</taxon>
        <taxon>Mollusca</taxon>
        <taxon>Bivalvia</taxon>
        <taxon>Autobranchia</taxon>
        <taxon>Pteriomorphia</taxon>
        <taxon>Ostreida</taxon>
        <taxon>Ostreoidea</taxon>
        <taxon>Ostreidae</taxon>
        <taxon>Crassostrea</taxon>
    </lineage>
</organism>
<dbReference type="AlphaFoldDB" id="A0A8B8D7U5"/>